<dbReference type="AlphaFoldDB" id="B0RUT4"/>
<organism evidence="1 2">
    <name type="scientific">Xanthomonas campestris pv. campestris (strain B100)</name>
    <dbReference type="NCBI Taxonomy" id="509169"/>
    <lineage>
        <taxon>Bacteria</taxon>
        <taxon>Pseudomonadati</taxon>
        <taxon>Pseudomonadota</taxon>
        <taxon>Gammaproteobacteria</taxon>
        <taxon>Lysobacterales</taxon>
        <taxon>Lysobacteraceae</taxon>
        <taxon>Xanthomonas</taxon>
    </lineage>
</organism>
<evidence type="ECO:0000313" key="1">
    <source>
        <dbReference type="EMBL" id="CAP52003.1"/>
    </source>
</evidence>
<dbReference type="HOGENOM" id="CLU_2557474_0_0_6"/>
<protein>
    <submittedName>
        <fullName evidence="1">Uncharacterized protein</fullName>
    </submittedName>
</protein>
<sequence length="82" mass="9576">MTVWHPRAVDEKGKPKNIHFIIEDDGVYEVTNQRTLAGFYLFQKTPNGRMIYFAISTQEKDLLLAAPEEADLERVLRNLRQQ</sequence>
<evidence type="ECO:0000313" key="2">
    <source>
        <dbReference type="Proteomes" id="UP000001188"/>
    </source>
</evidence>
<dbReference type="EMBL" id="AM920689">
    <property type="protein sequence ID" value="CAP52003.1"/>
    <property type="molecule type" value="Genomic_DNA"/>
</dbReference>
<name>B0RUT4_XANCB</name>
<gene>
    <name evidence="1" type="ORF">XCCB100_2642</name>
</gene>
<dbReference type="KEGG" id="xca:xcc-b100_2642"/>
<proteinExistence type="predicted"/>
<accession>B0RUT4</accession>
<reference evidence="1 2" key="1">
    <citation type="journal article" date="2008" name="J. Biotechnol.">
        <title>The genome of Xanthomonas campestris pv. campestris B100 and its use for the reconstruction of metabolic pathways involved in xanthan biosynthesis.</title>
        <authorList>
            <person name="Vorholter F.J."/>
            <person name="Schneiker S."/>
            <person name="Goesmann A."/>
            <person name="Krause L."/>
            <person name="Bekel T."/>
            <person name="Kaiser O."/>
            <person name="Linke B."/>
            <person name="Patschkowski T."/>
            <person name="Ruckert C."/>
            <person name="Schmid J."/>
            <person name="Sidhu V.K."/>
            <person name="Sieber V."/>
            <person name="Tauch A."/>
            <person name="Watt S.A."/>
            <person name="Weisshaar B."/>
            <person name="Becker A."/>
            <person name="Niehaus K."/>
            <person name="Puhler A."/>
        </authorList>
    </citation>
    <scope>NUCLEOTIDE SEQUENCE [LARGE SCALE GENOMIC DNA]</scope>
    <source>
        <strain evidence="1 2">B100</strain>
    </source>
</reference>
<dbReference type="Proteomes" id="UP000001188">
    <property type="component" value="Chromosome"/>
</dbReference>